<dbReference type="SUPFAM" id="SSF56112">
    <property type="entry name" value="Protein kinase-like (PK-like)"/>
    <property type="match status" value="1"/>
</dbReference>
<keyword evidence="2" id="KW-0802">TPR repeat</keyword>
<dbReference type="PANTHER" id="PTHR45641:SF19">
    <property type="entry name" value="NEPHROCYSTIN-3"/>
    <property type="match status" value="1"/>
</dbReference>
<feature type="region of interest" description="Disordered" evidence="3">
    <location>
        <begin position="1024"/>
        <end position="1076"/>
    </location>
</feature>
<feature type="region of interest" description="Disordered" evidence="3">
    <location>
        <begin position="445"/>
        <end position="470"/>
    </location>
</feature>
<feature type="region of interest" description="Disordered" evidence="3">
    <location>
        <begin position="327"/>
        <end position="352"/>
    </location>
</feature>
<dbReference type="InterPro" id="IPR011009">
    <property type="entry name" value="Kinase-like_dom_sf"/>
</dbReference>
<gene>
    <name evidence="4" type="ORF">NSK_003836</name>
</gene>
<keyword evidence="1" id="KW-0677">Repeat</keyword>
<dbReference type="SMART" id="SM00028">
    <property type="entry name" value="TPR"/>
    <property type="match status" value="6"/>
</dbReference>
<feature type="region of interest" description="Disordered" evidence="3">
    <location>
        <begin position="557"/>
        <end position="585"/>
    </location>
</feature>
<comment type="caution">
    <text evidence="4">The sequence shown here is derived from an EMBL/GenBank/DDBJ whole genome shotgun (WGS) entry which is preliminary data.</text>
</comment>
<dbReference type="SUPFAM" id="SSF48452">
    <property type="entry name" value="TPR-like"/>
    <property type="match status" value="3"/>
</dbReference>
<evidence type="ECO:0000256" key="1">
    <source>
        <dbReference type="ARBA" id="ARBA00022737"/>
    </source>
</evidence>
<sequence length="1076" mass="116107">MPPLPSGGLLGPAAQFTHTTGTTECREGVAGTGVFGEGLKVRGPNGAEYMLSEDWPRRGDATGDTYRCIRRDKDGTESTVAIKVAKCSLHEVFSSAVSQESTISVSATSSPSSKLAAWNQEVRLLRRLALSAGTNQNYYRVDGCVEDGAAKPLDVSEAASSTRRNACCPPAHTVELVTEFGGLKSLPSMRFLVTTPVCWKTLDARIKGAERGYMEAYSREEALRWSWQIVRGLWTLQEADIGYRALSLAHVLLTQPNGDVRLAGFDVLLSDEGEEGEVPDSRRGLWAVGRVLHMTLTGSTDREDDAYYYRVGRRDLATAAVAGAWTGGAAGKEGPPGTGTAGGLATAGPRAGRKGEDSVWSCWSSPATTVSPLLACLPPALRPIVGGLLAGHPSSALPLGLALDALGEMVGEDLKKEPALARRRRLRQLEERWWRQVGQHHQEQQIREEEEAWGRGSEVGESEANRGEVSREMAEACLDLGREWERRGKGYKAAELYRDAVAMLAGGQEKLLWKVKMEAEGWGRIAELYQGRGQHAKAKEVLTRLVKLHAMELESCRGRGGREGEAEGGMEGGEEGRGHPRQQEEAWRTAIGRQIQEEAGERLANVRVRLAASMRELGETTEALAQLNTAEQELRRAEAGEDLSMVHVLTGKAELYCEREEYVRALEIYEDALERRRKTVPREDPELASLLVGMAEVYAEKGDTDVALGMLVQAYRRIAESKEPAFGKSGAEGANAASAPGSLSSSSFTSSASVSTPPRSLHKTASTASHSPSSTASSSCSEDDSERCRRGRELMVMAGALERIAQIFTSKKQLDDALMCHKAAHERKSAALARAHPAIALSLARMAAIYETKKDLKAAAAMHARALEVRRAVLPPTCPEIASSLFGLANAHQRLCAFESALAAYEEAEMIRRINVPRGETAPGAMLGLGDVLVNMSRPLKSLGRDLEAMAKLRDARETYLAAGLPMTDTRLKTVAENLKVLGMHLHKNIETATEGSGWAGGSASLPRTRRGSVGREELLVRHAASSASGPDWLPSKSRSASAPPSMKASKGGSTGGHSVPRSESLDQKRQQCSIQ</sequence>
<dbReference type="Proteomes" id="UP000355283">
    <property type="component" value="Unassembled WGS sequence"/>
</dbReference>
<accession>A0A4D9D1H6</accession>
<dbReference type="Pfam" id="PF13424">
    <property type="entry name" value="TPR_12"/>
    <property type="match status" value="2"/>
</dbReference>
<feature type="region of interest" description="Disordered" evidence="3">
    <location>
        <begin position="994"/>
        <end position="1013"/>
    </location>
</feature>
<protein>
    <recommendedName>
        <fullName evidence="6">Protein kinase domain-containing protein</fullName>
    </recommendedName>
</protein>
<feature type="compositionally biased region" description="Low complexity" evidence="3">
    <location>
        <begin position="734"/>
        <end position="755"/>
    </location>
</feature>
<evidence type="ECO:0008006" key="6">
    <source>
        <dbReference type="Google" id="ProtNLM"/>
    </source>
</evidence>
<dbReference type="InterPro" id="IPR011990">
    <property type="entry name" value="TPR-like_helical_dom_sf"/>
</dbReference>
<feature type="region of interest" description="Disordered" evidence="3">
    <location>
        <begin position="726"/>
        <end position="786"/>
    </location>
</feature>
<feature type="compositionally biased region" description="Basic and acidic residues" evidence="3">
    <location>
        <begin position="574"/>
        <end position="585"/>
    </location>
</feature>
<dbReference type="OrthoDB" id="626167at2759"/>
<feature type="compositionally biased region" description="Low complexity" evidence="3">
    <location>
        <begin position="764"/>
        <end position="780"/>
    </location>
</feature>
<feature type="compositionally biased region" description="Gly residues" evidence="3">
    <location>
        <begin position="327"/>
        <end position="342"/>
    </location>
</feature>
<evidence type="ECO:0000256" key="2">
    <source>
        <dbReference type="ARBA" id="ARBA00022803"/>
    </source>
</evidence>
<dbReference type="EMBL" id="SDOX01000017">
    <property type="protein sequence ID" value="TFJ84804.1"/>
    <property type="molecule type" value="Genomic_DNA"/>
</dbReference>
<proteinExistence type="predicted"/>
<dbReference type="PANTHER" id="PTHR45641">
    <property type="entry name" value="TETRATRICOPEPTIDE REPEAT PROTEIN (AFU_ORTHOLOGUE AFUA_6G03870)"/>
    <property type="match status" value="1"/>
</dbReference>
<dbReference type="AlphaFoldDB" id="A0A4D9D1H6"/>
<name>A0A4D9D1H6_9STRA</name>
<evidence type="ECO:0000313" key="5">
    <source>
        <dbReference type="Proteomes" id="UP000355283"/>
    </source>
</evidence>
<evidence type="ECO:0000256" key="3">
    <source>
        <dbReference type="SAM" id="MobiDB-lite"/>
    </source>
</evidence>
<reference evidence="4 5" key="1">
    <citation type="submission" date="2019-01" db="EMBL/GenBank/DDBJ databases">
        <title>Nuclear Genome Assembly of the Microalgal Biofuel strain Nannochloropsis salina CCMP1776.</title>
        <authorList>
            <person name="Hovde B."/>
        </authorList>
    </citation>
    <scope>NUCLEOTIDE SEQUENCE [LARGE SCALE GENOMIC DNA]</scope>
    <source>
        <strain evidence="4 5">CCMP1776</strain>
    </source>
</reference>
<keyword evidence="5" id="KW-1185">Reference proteome</keyword>
<organism evidence="4 5">
    <name type="scientific">Nannochloropsis salina CCMP1776</name>
    <dbReference type="NCBI Taxonomy" id="1027361"/>
    <lineage>
        <taxon>Eukaryota</taxon>
        <taxon>Sar</taxon>
        <taxon>Stramenopiles</taxon>
        <taxon>Ochrophyta</taxon>
        <taxon>Eustigmatophyceae</taxon>
        <taxon>Eustigmatales</taxon>
        <taxon>Monodopsidaceae</taxon>
        <taxon>Microchloropsis</taxon>
        <taxon>Microchloropsis salina</taxon>
    </lineage>
</organism>
<dbReference type="InterPro" id="IPR019734">
    <property type="entry name" value="TPR_rpt"/>
</dbReference>
<evidence type="ECO:0000313" key="4">
    <source>
        <dbReference type="EMBL" id="TFJ84804.1"/>
    </source>
</evidence>
<dbReference type="Gene3D" id="1.25.40.10">
    <property type="entry name" value="Tetratricopeptide repeat domain"/>
    <property type="match status" value="2"/>
</dbReference>
<feature type="compositionally biased region" description="Low complexity" evidence="3">
    <location>
        <begin position="1035"/>
        <end position="1051"/>
    </location>
</feature>